<dbReference type="PANTHER" id="PTHR12592">
    <property type="entry name" value="ATP-DEPENDENT (S)-NAD(P)H-HYDRATE DEHYDRATASE FAMILY MEMBER"/>
    <property type="match status" value="1"/>
</dbReference>
<comment type="cofactor">
    <cofactor evidence="17">
        <name>Mg(2+)</name>
        <dbReference type="ChEBI" id="CHEBI:18420"/>
    </cofactor>
</comment>
<dbReference type="SUPFAM" id="SSF53613">
    <property type="entry name" value="Ribokinase-like"/>
    <property type="match status" value="1"/>
</dbReference>
<feature type="binding site" evidence="17">
    <location>
        <position position="438"/>
    </location>
    <ligand>
        <name>(6S)-NADPHX</name>
        <dbReference type="ChEBI" id="CHEBI:64076"/>
    </ligand>
</feature>
<dbReference type="HAMAP" id="MF_01965">
    <property type="entry name" value="NADHX_dehydratase"/>
    <property type="match status" value="1"/>
</dbReference>
<comment type="function">
    <text evidence="18">Catalyzes the epimerization of the S- and R-forms of NAD(P)HX, a damaged form of NAD(P)H that is a result of enzymatic or heat-dependent hydration. This is a prerequisite for the S-specific NAD(P)H-hydrate dehydratase to allow the repair of both epimers of NAD(P)HX.</text>
</comment>
<organism evidence="22 23">
    <name type="scientific">Clostridium saudiense</name>
    <dbReference type="NCBI Taxonomy" id="1414720"/>
    <lineage>
        <taxon>Bacteria</taxon>
        <taxon>Bacillati</taxon>
        <taxon>Bacillota</taxon>
        <taxon>Clostridia</taxon>
        <taxon>Eubacteriales</taxon>
        <taxon>Clostridiaceae</taxon>
        <taxon>Clostridium</taxon>
    </lineage>
</organism>
<keyword evidence="5 18" id="KW-0479">Metal-binding</keyword>
<keyword evidence="6 17" id="KW-0547">Nucleotide-binding</keyword>
<keyword evidence="9 18" id="KW-0630">Potassium</keyword>
<evidence type="ECO:0000256" key="7">
    <source>
        <dbReference type="ARBA" id="ARBA00022840"/>
    </source>
</evidence>
<keyword evidence="10 17" id="KW-0520">NAD</keyword>
<comment type="similarity">
    <text evidence="3 19">In the N-terminal section; belongs to the NnrE/AIBP family.</text>
</comment>
<dbReference type="PANTHER" id="PTHR12592:SF0">
    <property type="entry name" value="ATP-DEPENDENT (S)-NAD(P)H-HYDRATE DEHYDRATASE"/>
    <property type="match status" value="1"/>
</dbReference>
<dbReference type="NCBIfam" id="TIGR00197">
    <property type="entry name" value="yjeF_nterm"/>
    <property type="match status" value="1"/>
</dbReference>
<feature type="domain" description="YjeF C-terminal" evidence="20">
    <location>
        <begin position="226"/>
        <end position="495"/>
    </location>
</feature>
<feature type="binding site" evidence="18">
    <location>
        <position position="126"/>
    </location>
    <ligand>
        <name>K(+)</name>
        <dbReference type="ChEBI" id="CHEBI:29103"/>
    </ligand>
</feature>
<protein>
    <recommendedName>
        <fullName evidence="19">Bifunctional NAD(P)H-hydrate repair enzyme</fullName>
    </recommendedName>
    <alternativeName>
        <fullName evidence="19">Nicotinamide nucleotide repair protein</fullName>
    </alternativeName>
    <domain>
        <recommendedName>
            <fullName evidence="19">ADP-dependent (S)-NAD(P)H-hydrate dehydratase</fullName>
            <ecNumber evidence="19">4.2.1.136</ecNumber>
        </recommendedName>
        <alternativeName>
            <fullName evidence="19">ADP-dependent NAD(P)HX dehydratase</fullName>
        </alternativeName>
    </domain>
    <domain>
        <recommendedName>
            <fullName evidence="19">NAD(P)H-hydrate epimerase</fullName>
            <ecNumber evidence="19">5.1.99.6</ecNumber>
        </recommendedName>
    </domain>
</protein>
<evidence type="ECO:0000256" key="14">
    <source>
        <dbReference type="ARBA" id="ARBA00025153"/>
    </source>
</evidence>
<dbReference type="RefSeq" id="WP_148321918.1">
    <property type="nucleotide sequence ID" value="NZ_JACJLL010000036.1"/>
</dbReference>
<feature type="binding site" evidence="18">
    <location>
        <position position="56"/>
    </location>
    <ligand>
        <name>K(+)</name>
        <dbReference type="ChEBI" id="CHEBI:29103"/>
    </ligand>
</feature>
<evidence type="ECO:0000256" key="16">
    <source>
        <dbReference type="ARBA" id="ARBA00049209"/>
    </source>
</evidence>
<comment type="catalytic activity">
    <reaction evidence="15 17 19">
        <text>(6S)-NADHX + ADP = AMP + phosphate + NADH + H(+)</text>
        <dbReference type="Rhea" id="RHEA:32223"/>
        <dbReference type="ChEBI" id="CHEBI:15378"/>
        <dbReference type="ChEBI" id="CHEBI:43474"/>
        <dbReference type="ChEBI" id="CHEBI:57945"/>
        <dbReference type="ChEBI" id="CHEBI:64074"/>
        <dbReference type="ChEBI" id="CHEBI:456215"/>
        <dbReference type="ChEBI" id="CHEBI:456216"/>
        <dbReference type="EC" id="4.2.1.136"/>
    </reaction>
</comment>
<dbReference type="CDD" id="cd01171">
    <property type="entry name" value="YXKO-related"/>
    <property type="match status" value="1"/>
</dbReference>
<feature type="binding site" evidence="18">
    <location>
        <position position="159"/>
    </location>
    <ligand>
        <name>(6S)-NADPHX</name>
        <dbReference type="ChEBI" id="CHEBI:64076"/>
    </ligand>
</feature>
<evidence type="ECO:0000256" key="1">
    <source>
        <dbReference type="ARBA" id="ARBA00000013"/>
    </source>
</evidence>
<dbReference type="PROSITE" id="PS51385">
    <property type="entry name" value="YJEF_N"/>
    <property type="match status" value="1"/>
</dbReference>
<gene>
    <name evidence="17" type="primary">nnrD</name>
    <name evidence="18" type="synonym">nnrE</name>
    <name evidence="22" type="ORF">H6A19_07550</name>
</gene>
<dbReference type="EC" id="5.1.99.6" evidence="19"/>
<evidence type="ECO:0000256" key="3">
    <source>
        <dbReference type="ARBA" id="ARBA00006001"/>
    </source>
</evidence>
<keyword evidence="8 17" id="KW-0521">NADP</keyword>
<dbReference type="Proteomes" id="UP000767334">
    <property type="component" value="Unassembled WGS sequence"/>
</dbReference>
<comment type="subunit">
    <text evidence="17">Homotetramer.</text>
</comment>
<evidence type="ECO:0000259" key="20">
    <source>
        <dbReference type="PROSITE" id="PS51383"/>
    </source>
</evidence>
<comment type="catalytic activity">
    <reaction evidence="16 17 19">
        <text>(6S)-NADPHX + ADP = AMP + phosphate + NADPH + H(+)</text>
        <dbReference type="Rhea" id="RHEA:32235"/>
        <dbReference type="ChEBI" id="CHEBI:15378"/>
        <dbReference type="ChEBI" id="CHEBI:43474"/>
        <dbReference type="ChEBI" id="CHEBI:57783"/>
        <dbReference type="ChEBI" id="CHEBI:64076"/>
        <dbReference type="ChEBI" id="CHEBI:456215"/>
        <dbReference type="ChEBI" id="CHEBI:456216"/>
        <dbReference type="EC" id="4.2.1.136"/>
    </reaction>
</comment>
<dbReference type="InterPro" id="IPR004443">
    <property type="entry name" value="YjeF_N_dom"/>
</dbReference>
<comment type="cofactor">
    <cofactor evidence="18 19">
        <name>K(+)</name>
        <dbReference type="ChEBI" id="CHEBI:29103"/>
    </cofactor>
    <text evidence="18 19">Binds 1 potassium ion per subunit.</text>
</comment>
<dbReference type="Gene3D" id="3.40.50.10260">
    <property type="entry name" value="YjeF N-terminal domain"/>
    <property type="match status" value="1"/>
</dbReference>
<dbReference type="InterPro" id="IPR000631">
    <property type="entry name" value="CARKD"/>
</dbReference>
<keyword evidence="11 18" id="KW-0413">Isomerase</keyword>
<comment type="similarity">
    <text evidence="17">Belongs to the NnrD/CARKD family.</text>
</comment>
<evidence type="ECO:0000313" key="22">
    <source>
        <dbReference type="EMBL" id="MBM6819190.1"/>
    </source>
</evidence>
<feature type="binding site" evidence="17">
    <location>
        <begin position="409"/>
        <end position="413"/>
    </location>
    <ligand>
        <name>AMP</name>
        <dbReference type="ChEBI" id="CHEBI:456215"/>
    </ligand>
</feature>
<proteinExistence type="inferred from homology"/>
<evidence type="ECO:0000256" key="6">
    <source>
        <dbReference type="ARBA" id="ARBA00022741"/>
    </source>
</evidence>
<sequence length="506" mass="56123">MKIGNSVLIRNIDNYCINDLNIPSIVLMENAALKVIKNIDFERFKSFTIVCGSGNNGGDGLAVARHIFSMNMKVDIFIVGNHSMSKDCKANYDILKNMGINIKHIIKSEDIINLREALSENSMTIDAIFGIGLSRKIEGIYDEVTKIINEKSTYTLSIDIPSGMKCDSFGILGNSIEADKTVSFEVYKKGFLDYESEKYTGSIIIEKIGVPDYVVNKFHNKEYMTEINYIKNIIKKRNKYSHKGDFGRVTIIAGSEKFTGAAYISTMAAVRTGSGLVTLCTKKSVVDILKTKLVEAMSMSYEDNTFEEVILNSDSIAMGPGMGNDEFTFKQVRNILSKEGCPVVLDADALNVLKDNLELLKNSNRKIVITPHMGEMSRLTGINIKELVENRIDIAVNFAKEYNVVVLLKGYNTIITDGREVYINSTGSSKMASGGMGDALTGIITSFIGQGYEVLKATILGAYIHGYCGDILSKDMFCVNASHIIEKLPYIIEDLINKHENQFKLQ</sequence>
<comment type="function">
    <text evidence="14 19">Bifunctional enzyme that catalyzes the epimerization of the S- and R-forms of NAD(P)HX and the dehydration of the S-form of NAD(P)HX at the expense of ADP, which is converted to AMP. This allows the repair of both epimers of NAD(P)HX, a damaged form of NAD(P)H that is a result of enzymatic or heat-dependent hydration.</text>
</comment>
<feature type="binding site" evidence="18">
    <location>
        <begin position="130"/>
        <end position="136"/>
    </location>
    <ligand>
        <name>(6S)-NADPHX</name>
        <dbReference type="ChEBI" id="CHEBI:64076"/>
    </ligand>
</feature>
<dbReference type="HAMAP" id="MF_01966">
    <property type="entry name" value="NADHX_epimerase"/>
    <property type="match status" value="1"/>
</dbReference>
<dbReference type="PROSITE" id="PS51383">
    <property type="entry name" value="YJEF_C_3"/>
    <property type="match status" value="1"/>
</dbReference>
<dbReference type="Gene3D" id="3.40.1190.20">
    <property type="match status" value="1"/>
</dbReference>
<keyword evidence="7 17" id="KW-0067">ATP-binding</keyword>
<feature type="binding site" evidence="18">
    <location>
        <position position="162"/>
    </location>
    <ligand>
        <name>K(+)</name>
        <dbReference type="ChEBI" id="CHEBI:29103"/>
    </ligand>
</feature>
<accession>A0ABS2FF63</accession>
<feature type="binding site" evidence="17">
    <location>
        <position position="321"/>
    </location>
    <ligand>
        <name>(6S)-NADPHX</name>
        <dbReference type="ChEBI" id="CHEBI:64076"/>
    </ligand>
</feature>
<dbReference type="Pfam" id="PF01256">
    <property type="entry name" value="Carb_kinase"/>
    <property type="match status" value="1"/>
</dbReference>
<feature type="binding site" evidence="17">
    <location>
        <position position="261"/>
    </location>
    <ligand>
        <name>(6S)-NADPHX</name>
        <dbReference type="ChEBI" id="CHEBI:64076"/>
    </ligand>
</feature>
<evidence type="ECO:0000256" key="15">
    <source>
        <dbReference type="ARBA" id="ARBA00048238"/>
    </source>
</evidence>
<dbReference type="EC" id="4.2.1.136" evidence="19"/>
<evidence type="ECO:0000256" key="12">
    <source>
        <dbReference type="ARBA" id="ARBA00023239"/>
    </source>
</evidence>
<feature type="binding site" evidence="18">
    <location>
        <position position="141"/>
    </location>
    <ligand>
        <name>(6S)-NADPHX</name>
        <dbReference type="ChEBI" id="CHEBI:64076"/>
    </ligand>
</feature>
<comment type="catalytic activity">
    <reaction evidence="1 18 19">
        <text>(6R)-NADHX = (6S)-NADHX</text>
        <dbReference type="Rhea" id="RHEA:32215"/>
        <dbReference type="ChEBI" id="CHEBI:64074"/>
        <dbReference type="ChEBI" id="CHEBI:64075"/>
        <dbReference type="EC" id="5.1.99.6"/>
    </reaction>
</comment>
<feature type="domain" description="YjeF N-terminal" evidence="21">
    <location>
        <begin position="9"/>
        <end position="216"/>
    </location>
</feature>
<evidence type="ECO:0000313" key="23">
    <source>
        <dbReference type="Proteomes" id="UP000767334"/>
    </source>
</evidence>
<keyword evidence="23" id="KW-1185">Reference proteome</keyword>
<reference evidence="22 23" key="1">
    <citation type="journal article" date="2021" name="Sci. Rep.">
        <title>The distribution of antibiotic resistance genes in chicken gut microbiota commensals.</title>
        <authorList>
            <person name="Juricova H."/>
            <person name="Matiasovicova J."/>
            <person name="Kubasova T."/>
            <person name="Cejkova D."/>
            <person name="Rychlik I."/>
        </authorList>
    </citation>
    <scope>NUCLEOTIDE SEQUENCE [LARGE SCALE GENOMIC DNA]</scope>
    <source>
        <strain evidence="22 23">An435</strain>
    </source>
</reference>
<dbReference type="InterPro" id="IPR029056">
    <property type="entry name" value="Ribokinase-like"/>
</dbReference>
<evidence type="ECO:0000256" key="10">
    <source>
        <dbReference type="ARBA" id="ARBA00023027"/>
    </source>
</evidence>
<feature type="binding site" evidence="17">
    <location>
        <position position="437"/>
    </location>
    <ligand>
        <name>AMP</name>
        <dbReference type="ChEBI" id="CHEBI:456215"/>
    </ligand>
</feature>
<dbReference type="InterPro" id="IPR030677">
    <property type="entry name" value="Nnr"/>
</dbReference>
<keyword evidence="12 17" id="KW-0456">Lyase</keyword>
<dbReference type="SUPFAM" id="SSF64153">
    <property type="entry name" value="YjeF N-terminal domain-like"/>
    <property type="match status" value="1"/>
</dbReference>
<keyword evidence="13" id="KW-0511">Multifunctional enzyme</keyword>
<evidence type="ECO:0000256" key="13">
    <source>
        <dbReference type="ARBA" id="ARBA00023268"/>
    </source>
</evidence>
<dbReference type="Pfam" id="PF03853">
    <property type="entry name" value="YjeF_N"/>
    <property type="match status" value="1"/>
</dbReference>
<dbReference type="NCBIfam" id="TIGR00196">
    <property type="entry name" value="yjeF_cterm"/>
    <property type="match status" value="1"/>
</dbReference>
<evidence type="ECO:0000256" key="9">
    <source>
        <dbReference type="ARBA" id="ARBA00022958"/>
    </source>
</evidence>
<evidence type="ECO:0000256" key="2">
    <source>
        <dbReference type="ARBA" id="ARBA00000909"/>
    </source>
</evidence>
<evidence type="ECO:0000259" key="21">
    <source>
        <dbReference type="PROSITE" id="PS51385"/>
    </source>
</evidence>
<comment type="similarity">
    <text evidence="4 19">In the C-terminal section; belongs to the NnrD/CARKD family.</text>
</comment>
<feature type="binding site" evidence="18">
    <location>
        <begin position="55"/>
        <end position="59"/>
    </location>
    <ligand>
        <name>(6S)-NADPHX</name>
        <dbReference type="ChEBI" id="CHEBI:64076"/>
    </ligand>
</feature>
<comment type="caution">
    <text evidence="22">The sequence shown here is derived from an EMBL/GenBank/DDBJ whole genome shotgun (WGS) entry which is preliminary data.</text>
</comment>
<evidence type="ECO:0000256" key="11">
    <source>
        <dbReference type="ARBA" id="ARBA00023235"/>
    </source>
</evidence>
<evidence type="ECO:0000256" key="18">
    <source>
        <dbReference type="HAMAP-Rule" id="MF_01966"/>
    </source>
</evidence>
<evidence type="ECO:0000256" key="8">
    <source>
        <dbReference type="ARBA" id="ARBA00022857"/>
    </source>
</evidence>
<dbReference type="InterPro" id="IPR036652">
    <property type="entry name" value="YjeF_N_dom_sf"/>
</dbReference>
<feature type="binding site" evidence="17">
    <location>
        <position position="372"/>
    </location>
    <ligand>
        <name>(6S)-NADPHX</name>
        <dbReference type="ChEBI" id="CHEBI:64076"/>
    </ligand>
</feature>
<dbReference type="PIRSF" id="PIRSF017184">
    <property type="entry name" value="Nnr"/>
    <property type="match status" value="1"/>
</dbReference>
<evidence type="ECO:0000256" key="19">
    <source>
        <dbReference type="PIRNR" id="PIRNR017184"/>
    </source>
</evidence>
<comment type="similarity">
    <text evidence="18">Belongs to the NnrE/AIBP family.</text>
</comment>
<comment type="function">
    <text evidence="17">Catalyzes the dehydration of the S-form of NAD(P)HX at the expense of ADP, which is converted to AMP. Together with NAD(P)HX epimerase, which catalyzes the epimerization of the S- and R-forms, the enzyme allows the repair of both epimers of NAD(P)HX, a damaged form of NAD(P)H that is a result of enzymatic or heat-dependent hydration.</text>
</comment>
<evidence type="ECO:0000256" key="17">
    <source>
        <dbReference type="HAMAP-Rule" id="MF_01965"/>
    </source>
</evidence>
<dbReference type="EMBL" id="JACJLL010000036">
    <property type="protein sequence ID" value="MBM6819190.1"/>
    <property type="molecule type" value="Genomic_DNA"/>
</dbReference>
<comment type="catalytic activity">
    <reaction evidence="2 18 19">
        <text>(6R)-NADPHX = (6S)-NADPHX</text>
        <dbReference type="Rhea" id="RHEA:32227"/>
        <dbReference type="ChEBI" id="CHEBI:64076"/>
        <dbReference type="ChEBI" id="CHEBI:64077"/>
        <dbReference type="EC" id="5.1.99.6"/>
    </reaction>
</comment>
<evidence type="ECO:0000256" key="4">
    <source>
        <dbReference type="ARBA" id="ARBA00009524"/>
    </source>
</evidence>
<name>A0ABS2FF63_9CLOT</name>
<evidence type="ECO:0000256" key="5">
    <source>
        <dbReference type="ARBA" id="ARBA00022723"/>
    </source>
</evidence>